<dbReference type="Proteomes" id="UP001501490">
    <property type="component" value="Unassembled WGS sequence"/>
</dbReference>
<feature type="domain" description="LTD" evidence="2">
    <location>
        <begin position="22"/>
        <end position="149"/>
    </location>
</feature>
<dbReference type="SUPFAM" id="SSF74853">
    <property type="entry name" value="Lamin A/C globular tail domain"/>
    <property type="match status" value="1"/>
</dbReference>
<evidence type="ECO:0000259" key="2">
    <source>
        <dbReference type="PROSITE" id="PS51841"/>
    </source>
</evidence>
<dbReference type="PROSITE" id="PS51841">
    <property type="entry name" value="LTD"/>
    <property type="match status" value="1"/>
</dbReference>
<keyword evidence="4" id="KW-1185">Reference proteome</keyword>
<evidence type="ECO:0000313" key="4">
    <source>
        <dbReference type="Proteomes" id="UP001501490"/>
    </source>
</evidence>
<evidence type="ECO:0000313" key="3">
    <source>
        <dbReference type="EMBL" id="GAA3632845.1"/>
    </source>
</evidence>
<evidence type="ECO:0000256" key="1">
    <source>
        <dbReference type="SAM" id="SignalP"/>
    </source>
</evidence>
<feature type="signal peptide" evidence="1">
    <location>
        <begin position="1"/>
        <end position="27"/>
    </location>
</feature>
<feature type="chain" id="PRO_5046966101" description="LTD domain-containing protein" evidence="1">
    <location>
        <begin position="28"/>
        <end position="150"/>
    </location>
</feature>
<dbReference type="EMBL" id="BAABAB010000031">
    <property type="protein sequence ID" value="GAA3632845.1"/>
    <property type="molecule type" value="Genomic_DNA"/>
</dbReference>
<dbReference type="Pfam" id="PF00932">
    <property type="entry name" value="LTD"/>
    <property type="match status" value="1"/>
</dbReference>
<gene>
    <name evidence="3" type="ORF">GCM10022236_39230</name>
</gene>
<accession>A0ABP7AIH6</accession>
<dbReference type="InterPro" id="IPR036415">
    <property type="entry name" value="Lamin_tail_dom_sf"/>
</dbReference>
<name>A0ABP7AIH6_9ACTN</name>
<dbReference type="InterPro" id="IPR001322">
    <property type="entry name" value="Lamin_tail_dom"/>
</dbReference>
<keyword evidence="1" id="KW-0732">Signal</keyword>
<proteinExistence type="predicted"/>
<dbReference type="Gene3D" id="2.60.40.1260">
    <property type="entry name" value="Lamin Tail domain"/>
    <property type="match status" value="1"/>
</dbReference>
<sequence length="150" mass="15940">MKVARLVASMAAASVLAAGALATPAEAASPKVQITRVYVNAPGPDGHTNKSVNGEYVRIKNKGKKSVSLKGYTLRDRQHHVYTFGTFTLKPGKTVTVHTGKGKNTSGTLYMGRGWHIWNNSGGDSATLKNAGGGKVDSCSWKTVRSYKTC</sequence>
<dbReference type="RefSeq" id="WP_344807761.1">
    <property type="nucleotide sequence ID" value="NZ_BAABAB010000031.1"/>
</dbReference>
<comment type="caution">
    <text evidence="3">The sequence shown here is derived from an EMBL/GenBank/DDBJ whole genome shotgun (WGS) entry which is preliminary data.</text>
</comment>
<organism evidence="3 4">
    <name type="scientific">Microlunatus ginsengisoli</name>
    <dbReference type="NCBI Taxonomy" id="363863"/>
    <lineage>
        <taxon>Bacteria</taxon>
        <taxon>Bacillati</taxon>
        <taxon>Actinomycetota</taxon>
        <taxon>Actinomycetes</taxon>
        <taxon>Propionibacteriales</taxon>
        <taxon>Propionibacteriaceae</taxon>
        <taxon>Microlunatus</taxon>
    </lineage>
</organism>
<protein>
    <recommendedName>
        <fullName evidence="2">LTD domain-containing protein</fullName>
    </recommendedName>
</protein>
<reference evidence="4" key="1">
    <citation type="journal article" date="2019" name="Int. J. Syst. Evol. Microbiol.">
        <title>The Global Catalogue of Microorganisms (GCM) 10K type strain sequencing project: providing services to taxonomists for standard genome sequencing and annotation.</title>
        <authorList>
            <consortium name="The Broad Institute Genomics Platform"/>
            <consortium name="The Broad Institute Genome Sequencing Center for Infectious Disease"/>
            <person name="Wu L."/>
            <person name="Ma J."/>
        </authorList>
    </citation>
    <scope>NUCLEOTIDE SEQUENCE [LARGE SCALE GENOMIC DNA]</scope>
    <source>
        <strain evidence="4">JCM 16929</strain>
    </source>
</reference>